<keyword evidence="2" id="KW-0677">Repeat</keyword>
<dbReference type="PANTHER" id="PTHR47926:SF537">
    <property type="entry name" value="PENTACOTRIPEPTIDE-REPEAT REGION OF PRORP DOMAIN-CONTAINING PROTEIN"/>
    <property type="match status" value="1"/>
</dbReference>
<evidence type="ECO:0000256" key="1">
    <source>
        <dbReference type="ARBA" id="ARBA00006643"/>
    </source>
</evidence>
<evidence type="ECO:0000256" key="3">
    <source>
        <dbReference type="PROSITE-ProRule" id="PRU00708"/>
    </source>
</evidence>
<dbReference type="Gene3D" id="1.25.40.10">
    <property type="entry name" value="Tetratricopeptide repeat domain"/>
    <property type="match status" value="4"/>
</dbReference>
<dbReference type="InterPro" id="IPR011990">
    <property type="entry name" value="TPR-like_helical_dom_sf"/>
</dbReference>
<dbReference type="Proteomes" id="UP001141806">
    <property type="component" value="Unassembled WGS sequence"/>
</dbReference>
<name>A0A9Q0HBB7_9MAGN</name>
<dbReference type="EMBL" id="JAMYWD010000008">
    <property type="protein sequence ID" value="KAJ4963426.1"/>
    <property type="molecule type" value="Genomic_DNA"/>
</dbReference>
<dbReference type="OrthoDB" id="185373at2759"/>
<keyword evidence="5" id="KW-1185">Reference proteome</keyword>
<dbReference type="NCBIfam" id="TIGR00756">
    <property type="entry name" value="PPR"/>
    <property type="match status" value="4"/>
</dbReference>
<protein>
    <submittedName>
        <fullName evidence="4">Uncharacterized protein</fullName>
    </submittedName>
</protein>
<gene>
    <name evidence="4" type="ORF">NE237_023365</name>
</gene>
<dbReference type="InterPro" id="IPR046848">
    <property type="entry name" value="E_motif"/>
</dbReference>
<comment type="caution">
    <text evidence="4">The sequence shown here is derived from an EMBL/GenBank/DDBJ whole genome shotgun (WGS) entry which is preliminary data.</text>
</comment>
<feature type="repeat" description="PPR" evidence="3">
    <location>
        <begin position="204"/>
        <end position="234"/>
    </location>
</feature>
<dbReference type="Pfam" id="PF20431">
    <property type="entry name" value="E_motif"/>
    <property type="match status" value="1"/>
</dbReference>
<dbReference type="Pfam" id="PF01535">
    <property type="entry name" value="PPR"/>
    <property type="match status" value="5"/>
</dbReference>
<reference evidence="4" key="1">
    <citation type="journal article" date="2023" name="Plant J.">
        <title>The genome of the king protea, Protea cynaroides.</title>
        <authorList>
            <person name="Chang J."/>
            <person name="Duong T.A."/>
            <person name="Schoeman C."/>
            <person name="Ma X."/>
            <person name="Roodt D."/>
            <person name="Barker N."/>
            <person name="Li Z."/>
            <person name="Van de Peer Y."/>
            <person name="Mizrachi E."/>
        </authorList>
    </citation>
    <scope>NUCLEOTIDE SEQUENCE</scope>
    <source>
        <tissue evidence="4">Young leaves</tissue>
    </source>
</reference>
<dbReference type="InterPro" id="IPR002885">
    <property type="entry name" value="PPR_rpt"/>
</dbReference>
<dbReference type="PANTHER" id="PTHR47926">
    <property type="entry name" value="PENTATRICOPEPTIDE REPEAT-CONTAINING PROTEIN"/>
    <property type="match status" value="1"/>
</dbReference>
<evidence type="ECO:0000313" key="5">
    <source>
        <dbReference type="Proteomes" id="UP001141806"/>
    </source>
</evidence>
<dbReference type="FunFam" id="1.25.40.10:FF:000348">
    <property type="entry name" value="Pentatricopeptide repeat-containing protein chloroplastic"/>
    <property type="match status" value="1"/>
</dbReference>
<accession>A0A9Q0HBB7</accession>
<proteinExistence type="inferred from homology"/>
<organism evidence="4 5">
    <name type="scientific">Protea cynaroides</name>
    <dbReference type="NCBI Taxonomy" id="273540"/>
    <lineage>
        <taxon>Eukaryota</taxon>
        <taxon>Viridiplantae</taxon>
        <taxon>Streptophyta</taxon>
        <taxon>Embryophyta</taxon>
        <taxon>Tracheophyta</taxon>
        <taxon>Spermatophyta</taxon>
        <taxon>Magnoliopsida</taxon>
        <taxon>Proteales</taxon>
        <taxon>Proteaceae</taxon>
        <taxon>Protea</taxon>
    </lineage>
</organism>
<dbReference type="InterPro" id="IPR046960">
    <property type="entry name" value="PPR_At4g14850-like_plant"/>
</dbReference>
<dbReference type="GO" id="GO:0009451">
    <property type="term" value="P:RNA modification"/>
    <property type="evidence" value="ECO:0007669"/>
    <property type="project" value="InterPro"/>
</dbReference>
<dbReference type="Pfam" id="PF13041">
    <property type="entry name" value="PPR_2"/>
    <property type="match status" value="2"/>
</dbReference>
<comment type="similarity">
    <text evidence="1">Belongs to the PPR family. PCMP-H subfamily.</text>
</comment>
<dbReference type="AlphaFoldDB" id="A0A9Q0HBB7"/>
<feature type="repeat" description="PPR" evidence="3">
    <location>
        <begin position="235"/>
        <end position="269"/>
    </location>
</feature>
<dbReference type="PROSITE" id="PS51375">
    <property type="entry name" value="PPR"/>
    <property type="match status" value="3"/>
</dbReference>
<evidence type="ECO:0000256" key="2">
    <source>
        <dbReference type="ARBA" id="ARBA00022737"/>
    </source>
</evidence>
<feature type="repeat" description="PPR" evidence="3">
    <location>
        <begin position="368"/>
        <end position="402"/>
    </location>
</feature>
<evidence type="ECO:0000313" key="4">
    <source>
        <dbReference type="EMBL" id="KAJ4963426.1"/>
    </source>
</evidence>
<sequence length="593" mass="66951">MDHRSATQCLLLLQKVSSLTELKQVQAHMIKTAIDQNLYLVSKLVEFAALSSTSRIFGYSREVFYRIQNPNLFLYNTMIRGSLINNVPEEAIFLYFRLRGESLLPNNFTYPFVLRACEDQLELRCGKEVHGCIIRTGFGSDPYVLTTLLNMYSVCEDSMRAATKVFDEMPVKDVVSWNSVIAGYLKHGDLVSATTYFDHAPEKSFVSWNSMVSGYANLGRIEEAKRLFMEMPLKDAASWNSLISGYIKAGDIVSAERLFEQMPEKDVVSWTAMIDGYLKYGHYHCSLTLFRQMQLVKIKPTEVTLLSVLTACANLGALDTGSWIHGYINKNGVEIDNNLGTALVDMYAKCGDMDKALDVFINMGRKKDVITWTAMIIGLAMNGRCREALQFFSNMVIEGVRPDEITFLGVLCACSHTGLVKEGTHYFESMSKDYSLVPRIEHYGCMVDLLGRAGLLEKAEEFIKSMPIEPDSIIWGSLFSACQVQKKVDVGERVMKYLLKMDPENKGNYVTLSNIYACTGRWDDVAEVRKKLKDKGIKRTPGCSCIEVNHQVHEFVSSDKSHSRSTEIYEMLDLMARRMKVVGKLSSNEMPLP</sequence>
<dbReference type="GO" id="GO:0003729">
    <property type="term" value="F:mRNA binding"/>
    <property type="evidence" value="ECO:0007669"/>
    <property type="project" value="UniProtKB-ARBA"/>
</dbReference>
<dbReference type="FunFam" id="1.25.40.10:FF:000690">
    <property type="entry name" value="Pentatricopeptide repeat-containing protein"/>
    <property type="match status" value="1"/>
</dbReference>